<dbReference type="Proteomes" id="UP001151760">
    <property type="component" value="Unassembled WGS sequence"/>
</dbReference>
<gene>
    <name evidence="1" type="ORF">Tco_0752299</name>
</gene>
<proteinExistence type="predicted"/>
<organism evidence="1 2">
    <name type="scientific">Tanacetum coccineum</name>
    <dbReference type="NCBI Taxonomy" id="301880"/>
    <lineage>
        <taxon>Eukaryota</taxon>
        <taxon>Viridiplantae</taxon>
        <taxon>Streptophyta</taxon>
        <taxon>Embryophyta</taxon>
        <taxon>Tracheophyta</taxon>
        <taxon>Spermatophyta</taxon>
        <taxon>Magnoliopsida</taxon>
        <taxon>eudicotyledons</taxon>
        <taxon>Gunneridae</taxon>
        <taxon>Pentapetalae</taxon>
        <taxon>asterids</taxon>
        <taxon>campanulids</taxon>
        <taxon>Asterales</taxon>
        <taxon>Asteraceae</taxon>
        <taxon>Asteroideae</taxon>
        <taxon>Anthemideae</taxon>
        <taxon>Anthemidinae</taxon>
        <taxon>Tanacetum</taxon>
    </lineage>
</organism>
<reference evidence="1" key="1">
    <citation type="journal article" date="2022" name="Int. J. Mol. Sci.">
        <title>Draft Genome of Tanacetum Coccineum: Genomic Comparison of Closely Related Tanacetum-Family Plants.</title>
        <authorList>
            <person name="Yamashiro T."/>
            <person name="Shiraishi A."/>
            <person name="Nakayama K."/>
            <person name="Satake H."/>
        </authorList>
    </citation>
    <scope>NUCLEOTIDE SEQUENCE</scope>
</reference>
<dbReference type="EMBL" id="BQNB010011074">
    <property type="protein sequence ID" value="GJS85758.1"/>
    <property type="molecule type" value="Genomic_DNA"/>
</dbReference>
<reference evidence="1" key="2">
    <citation type="submission" date="2022-01" db="EMBL/GenBank/DDBJ databases">
        <authorList>
            <person name="Yamashiro T."/>
            <person name="Shiraishi A."/>
            <person name="Satake H."/>
            <person name="Nakayama K."/>
        </authorList>
    </citation>
    <scope>NUCLEOTIDE SEQUENCE</scope>
</reference>
<sequence length="141" mass="16807">MFRATLKLPMETNEQPFIPSADFDYIKHFLRILGYQGSLENVSAFFTKTLAQLWHTMFKVFNRCLTSMLISHDQTKINVLQIFHDVINKVHVDYASLLWWVFVHFVQQKKNVIQYPCFTKLIIAYIMEKYESVPKRLNDIK</sequence>
<accession>A0ABQ4ZA14</accession>
<evidence type="ECO:0000313" key="2">
    <source>
        <dbReference type="Proteomes" id="UP001151760"/>
    </source>
</evidence>
<keyword evidence="2" id="KW-1185">Reference proteome</keyword>
<protein>
    <submittedName>
        <fullName evidence="1">Uncharacterized protein</fullName>
    </submittedName>
</protein>
<evidence type="ECO:0000313" key="1">
    <source>
        <dbReference type="EMBL" id="GJS85758.1"/>
    </source>
</evidence>
<name>A0ABQ4ZA14_9ASTR</name>
<comment type="caution">
    <text evidence="1">The sequence shown here is derived from an EMBL/GenBank/DDBJ whole genome shotgun (WGS) entry which is preliminary data.</text>
</comment>